<accession>A0ABV9FRJ8</accession>
<evidence type="ECO:0000313" key="3">
    <source>
        <dbReference type="Proteomes" id="UP001595914"/>
    </source>
</evidence>
<protein>
    <submittedName>
        <fullName evidence="2">Ribonuclease H family protein</fullName>
        <ecNumber evidence="2">3.1.26.4</ecNumber>
    </submittedName>
</protein>
<dbReference type="InterPro" id="IPR002156">
    <property type="entry name" value="RNaseH_domain"/>
</dbReference>
<keyword evidence="3" id="KW-1185">Reference proteome</keyword>
<dbReference type="CDD" id="cd09276">
    <property type="entry name" value="Rnase_HI_RT_non_LTR"/>
    <property type="match status" value="1"/>
</dbReference>
<dbReference type="InterPro" id="IPR036397">
    <property type="entry name" value="RNaseH_sf"/>
</dbReference>
<dbReference type="InterPro" id="IPR012337">
    <property type="entry name" value="RNaseH-like_sf"/>
</dbReference>
<dbReference type="GO" id="GO:0004523">
    <property type="term" value="F:RNA-DNA hybrid ribonuclease activity"/>
    <property type="evidence" value="ECO:0007669"/>
    <property type="project" value="UniProtKB-EC"/>
</dbReference>
<feature type="domain" description="RNase H type-1" evidence="1">
    <location>
        <begin position="129"/>
        <end position="255"/>
    </location>
</feature>
<dbReference type="Pfam" id="PF00075">
    <property type="entry name" value="RNase_H"/>
    <property type="match status" value="1"/>
</dbReference>
<dbReference type="RefSeq" id="WP_378414881.1">
    <property type="nucleotide sequence ID" value="NZ_JBHSFO010000002.1"/>
</dbReference>
<sequence>MTIAVIHSRHTAGTESELSLSAATTLDGTTLATRVFTRAGTGDEHRRATALDAFEYVHEHAAGTANPTPVYVSDAGLRTELLAVAGSFTAINLVGAPRGRMPALLLAAANAMSEHVADLAAAAAAAAGPLPELVVATDASKCTRRRGVGVACVRADGVRRQKMVPDVGSVLVGELLAIELAVSSFRDRPLHVLTDSRAALACLGSGHPNRGEVARTVDRIHHLNLGGRVRFSWVRGHDGHPLNEAAHRLAVAARRGHEAQIAHEIRAAVADNIVAPLRAAA</sequence>
<keyword evidence="2" id="KW-0378">Hydrolase</keyword>
<dbReference type="Proteomes" id="UP001595914">
    <property type="component" value="Unassembled WGS sequence"/>
</dbReference>
<dbReference type="PROSITE" id="PS50879">
    <property type="entry name" value="RNASE_H_1"/>
    <property type="match status" value="1"/>
</dbReference>
<comment type="caution">
    <text evidence="2">The sequence shown here is derived from an EMBL/GenBank/DDBJ whole genome shotgun (WGS) entry which is preliminary data.</text>
</comment>
<dbReference type="SUPFAM" id="SSF53098">
    <property type="entry name" value="Ribonuclease H-like"/>
    <property type="match status" value="1"/>
</dbReference>
<dbReference type="EMBL" id="JBHSFO010000002">
    <property type="protein sequence ID" value="MFC4603151.1"/>
    <property type="molecule type" value="Genomic_DNA"/>
</dbReference>
<proteinExistence type="predicted"/>
<gene>
    <name evidence="2" type="ORF">ACFO6S_05560</name>
</gene>
<evidence type="ECO:0000313" key="2">
    <source>
        <dbReference type="EMBL" id="MFC4603151.1"/>
    </source>
</evidence>
<name>A0ABV9FRJ8_9NOCA</name>
<dbReference type="EC" id="3.1.26.4" evidence="2"/>
<evidence type="ECO:0000259" key="1">
    <source>
        <dbReference type="PROSITE" id="PS50879"/>
    </source>
</evidence>
<dbReference type="Gene3D" id="3.30.420.10">
    <property type="entry name" value="Ribonuclease H-like superfamily/Ribonuclease H"/>
    <property type="match status" value="1"/>
</dbReference>
<organism evidence="2 3">
    <name type="scientific">Rhodococcus kronopolitis</name>
    <dbReference type="NCBI Taxonomy" id="1460226"/>
    <lineage>
        <taxon>Bacteria</taxon>
        <taxon>Bacillati</taxon>
        <taxon>Actinomycetota</taxon>
        <taxon>Actinomycetes</taxon>
        <taxon>Mycobacteriales</taxon>
        <taxon>Nocardiaceae</taxon>
        <taxon>Rhodococcus</taxon>
    </lineage>
</organism>
<reference evidence="3" key="1">
    <citation type="journal article" date="2019" name="Int. J. Syst. Evol. Microbiol.">
        <title>The Global Catalogue of Microorganisms (GCM) 10K type strain sequencing project: providing services to taxonomists for standard genome sequencing and annotation.</title>
        <authorList>
            <consortium name="The Broad Institute Genomics Platform"/>
            <consortium name="The Broad Institute Genome Sequencing Center for Infectious Disease"/>
            <person name="Wu L."/>
            <person name="Ma J."/>
        </authorList>
    </citation>
    <scope>NUCLEOTIDE SEQUENCE [LARGE SCALE GENOMIC DNA]</scope>
    <source>
        <strain evidence="3">CCUG 54520</strain>
    </source>
</reference>